<dbReference type="AlphaFoldDB" id="L7LE04"/>
<dbReference type="OrthoDB" id="3473569at2"/>
<sequence>MSAAAQGPPVQLTISDGLGVITLARGDKSNAIDEALAAALLEAVSACADPDSGVRAVLLRGDGPHFCAGGQVADLLVEPAAAAALADRLVTRLNAAVQMLVELPVPVVAAVQGFAVGGGLGLVCAADVVVAGASARFISGFTRIGLAPDCGVSATLAPIVGRGLARDMVLTNRVIDAAEAQRVGLVSRVVADGDLAETAQTLASGLARGPAQALAESKRMLRDSGASLPERLDDEAATLSRLCRSADAREGIDAQFSRRPPEFTGSAG</sequence>
<evidence type="ECO:0000313" key="1">
    <source>
        <dbReference type="EMBL" id="GAC58283.1"/>
    </source>
</evidence>
<accession>L7LE04</accession>
<dbReference type="EMBL" id="BANT01000036">
    <property type="protein sequence ID" value="GAC58283.1"/>
    <property type="molecule type" value="Genomic_DNA"/>
</dbReference>
<dbReference type="eggNOG" id="COG1024">
    <property type="taxonomic scope" value="Bacteria"/>
</dbReference>
<dbReference type="InterPro" id="IPR001753">
    <property type="entry name" value="Enoyl-CoA_hydra/iso"/>
</dbReference>
<organism evidence="1 2">
    <name type="scientific">Gordonia hirsuta DSM 44140 = NBRC 16056</name>
    <dbReference type="NCBI Taxonomy" id="1121927"/>
    <lineage>
        <taxon>Bacteria</taxon>
        <taxon>Bacillati</taxon>
        <taxon>Actinomycetota</taxon>
        <taxon>Actinomycetes</taxon>
        <taxon>Mycobacteriales</taxon>
        <taxon>Gordoniaceae</taxon>
        <taxon>Gordonia</taxon>
    </lineage>
</organism>
<gene>
    <name evidence="1" type="primary">paaB</name>
    <name evidence="1" type="ORF">GOHSU_36_00260</name>
</gene>
<dbReference type="GO" id="GO:0003824">
    <property type="term" value="F:catalytic activity"/>
    <property type="evidence" value="ECO:0007669"/>
    <property type="project" value="UniProtKB-ARBA"/>
</dbReference>
<evidence type="ECO:0000313" key="2">
    <source>
        <dbReference type="Proteomes" id="UP000053405"/>
    </source>
</evidence>
<protein>
    <submittedName>
        <fullName evidence="1">Enoyl-CoA hydratase PaaB</fullName>
    </submittedName>
</protein>
<dbReference type="SUPFAM" id="SSF52096">
    <property type="entry name" value="ClpP/crotonase"/>
    <property type="match status" value="1"/>
</dbReference>
<proteinExistence type="predicted"/>
<dbReference type="CDD" id="cd06558">
    <property type="entry name" value="crotonase-like"/>
    <property type="match status" value="1"/>
</dbReference>
<keyword evidence="2" id="KW-1185">Reference proteome</keyword>
<dbReference type="PANTHER" id="PTHR43459:SF1">
    <property type="entry name" value="EG:BACN32G11.4 PROTEIN"/>
    <property type="match status" value="1"/>
</dbReference>
<dbReference type="Proteomes" id="UP000053405">
    <property type="component" value="Unassembled WGS sequence"/>
</dbReference>
<dbReference type="InterPro" id="IPR029045">
    <property type="entry name" value="ClpP/crotonase-like_dom_sf"/>
</dbReference>
<dbReference type="PANTHER" id="PTHR43459">
    <property type="entry name" value="ENOYL-COA HYDRATASE"/>
    <property type="match status" value="1"/>
</dbReference>
<comment type="caution">
    <text evidence="1">The sequence shown here is derived from an EMBL/GenBank/DDBJ whole genome shotgun (WGS) entry which is preliminary data.</text>
</comment>
<name>L7LE04_9ACTN</name>
<dbReference type="Pfam" id="PF00378">
    <property type="entry name" value="ECH_1"/>
    <property type="match status" value="1"/>
</dbReference>
<dbReference type="Gene3D" id="3.90.226.10">
    <property type="entry name" value="2-enoyl-CoA Hydratase, Chain A, domain 1"/>
    <property type="match status" value="1"/>
</dbReference>
<dbReference type="RefSeq" id="WP_005942155.1">
    <property type="nucleotide sequence ID" value="NZ_ATVK01000057.1"/>
</dbReference>
<reference evidence="1 2" key="1">
    <citation type="submission" date="2012-12" db="EMBL/GenBank/DDBJ databases">
        <title>Whole genome shotgun sequence of Gordonia hirsuta NBRC 16056.</title>
        <authorList>
            <person name="Isaki-Nakamura S."/>
            <person name="Hosoyama A."/>
            <person name="Tsuchikane K."/>
            <person name="Katsumata H."/>
            <person name="Baba S."/>
            <person name="Yamazaki S."/>
            <person name="Fujita N."/>
        </authorList>
    </citation>
    <scope>NUCLEOTIDE SEQUENCE [LARGE SCALE GENOMIC DNA]</scope>
    <source>
        <strain evidence="1 2">NBRC 16056</strain>
    </source>
</reference>
<dbReference type="STRING" id="1121927.GOHSU_36_00260"/>